<name>A0AA88LA45_ARTSF</name>
<feature type="compositionally biased region" description="Polar residues" evidence="1">
    <location>
        <begin position="27"/>
        <end position="40"/>
    </location>
</feature>
<reference evidence="2" key="1">
    <citation type="submission" date="2023-07" db="EMBL/GenBank/DDBJ databases">
        <title>Chromosome-level genome assembly of Artemia franciscana.</title>
        <authorList>
            <person name="Jo E."/>
        </authorList>
    </citation>
    <scope>NUCLEOTIDE SEQUENCE</scope>
    <source>
        <tissue evidence="2">Whole body</tissue>
    </source>
</reference>
<dbReference type="EMBL" id="JAVRJZ010000009">
    <property type="protein sequence ID" value="KAK2718589.1"/>
    <property type="molecule type" value="Genomic_DNA"/>
</dbReference>
<evidence type="ECO:0000256" key="1">
    <source>
        <dbReference type="SAM" id="MobiDB-lite"/>
    </source>
</evidence>
<dbReference type="Proteomes" id="UP001187531">
    <property type="component" value="Unassembled WGS sequence"/>
</dbReference>
<sequence>MGEPGQGNITRPVQGGMTRLREGMSGPSCTRGSGIDNSSSGPGGMVLSIASCHGMSRSFGGMYLPMGGGEYGIRGSAPGIIIPMMTPPTGAPQGHFVSIMGEETTEKSISSFIPNLTKPSDKTSAHSELRELRFFLDIEKRSSRKSPVGVLHMKLMEGLERMWPLRTDMLSKLLSPYGATVCGMWCNRLPSSSFNTWPSGVPCTGEENIDFESLVQIEAVTIGRCKEVESLAAAKAFQEAKNALQPSSCGSSANLMHEDGALNFGCSEDSFGAIPLKKRGNLKGGINVTLQFRTYQSDGLIFYLPV</sequence>
<proteinExistence type="predicted"/>
<dbReference type="AlphaFoldDB" id="A0AA88LA45"/>
<comment type="caution">
    <text evidence="2">The sequence shown here is derived from an EMBL/GenBank/DDBJ whole genome shotgun (WGS) entry which is preliminary data.</text>
</comment>
<protein>
    <submittedName>
        <fullName evidence="2">Uncharacterized protein</fullName>
    </submittedName>
</protein>
<keyword evidence="3" id="KW-1185">Reference proteome</keyword>
<gene>
    <name evidence="2" type="ORF">QYM36_005804</name>
</gene>
<accession>A0AA88LA45</accession>
<feature type="region of interest" description="Disordered" evidence="1">
    <location>
        <begin position="1"/>
        <end position="42"/>
    </location>
</feature>
<organism evidence="2 3">
    <name type="scientific">Artemia franciscana</name>
    <name type="common">Brine shrimp</name>
    <name type="synonym">Artemia sanfranciscana</name>
    <dbReference type="NCBI Taxonomy" id="6661"/>
    <lineage>
        <taxon>Eukaryota</taxon>
        <taxon>Metazoa</taxon>
        <taxon>Ecdysozoa</taxon>
        <taxon>Arthropoda</taxon>
        <taxon>Crustacea</taxon>
        <taxon>Branchiopoda</taxon>
        <taxon>Anostraca</taxon>
        <taxon>Artemiidae</taxon>
        <taxon>Artemia</taxon>
    </lineage>
</organism>
<evidence type="ECO:0000313" key="3">
    <source>
        <dbReference type="Proteomes" id="UP001187531"/>
    </source>
</evidence>
<evidence type="ECO:0000313" key="2">
    <source>
        <dbReference type="EMBL" id="KAK2718589.1"/>
    </source>
</evidence>